<evidence type="ECO:0000256" key="7">
    <source>
        <dbReference type="SAM" id="Phobius"/>
    </source>
</evidence>
<protein>
    <submittedName>
        <fullName evidence="8">O-antigen/teichoic acid export membrane protein</fullName>
    </submittedName>
</protein>
<feature type="transmembrane region" description="Helical" evidence="7">
    <location>
        <begin position="147"/>
        <end position="167"/>
    </location>
</feature>
<comment type="subcellular location">
    <subcellularLocation>
        <location evidence="1">Cell membrane</location>
        <topology evidence="1">Multi-pass membrane protein</topology>
    </subcellularLocation>
</comment>
<sequence length="495" mass="55717">MPEKNLTQKTVSSVKWSAIEKFGLQGMRFVLGLIMARLLLPSDYGTVGLISIFIAISTTFVDSGFGRALIRKLDRTETDFSTVFYFNIIVACVCYGILFLIAPWIAEFFKVPILTSIVRVQSITLIISALMQIHVSKLTIELNFKALAIRSILATLLSGICGIIMAYNGFGVWALVYQTILQHVINLVFIYIYCRWRPSLVFSWKSFKELGSFGSKLLASSLLHTIYMQMNTLVIGRFFSAKDIGFYNRGAQFAHLPVDTMNSVLGKVAFPIFVNLQNDDTRLINAYRKYVRALSIPVSFGCILLAAIAKPLILLLLTNRWADSILYLQIIALAVVFDPICSVNLVLLQVKGRSDLYLRLEIIKKTVSMAILFAAIPFGVVGICVSKIIYTQFAVIVNTYYTGKFFNLGYFAQVKDFSKYLLIAVFACLPAFGLANVPLTEWLSIPENAAYFVSLAVGCISATGLYYLFLRKDESFQYFLKIFENKFPFLKKVFR</sequence>
<feature type="transmembrane region" description="Helical" evidence="7">
    <location>
        <begin position="417"/>
        <end position="437"/>
    </location>
</feature>
<dbReference type="EMBL" id="PGEX01000001">
    <property type="protein sequence ID" value="PJJ42567.1"/>
    <property type="molecule type" value="Genomic_DNA"/>
</dbReference>
<evidence type="ECO:0000256" key="6">
    <source>
        <dbReference type="ARBA" id="ARBA00023136"/>
    </source>
</evidence>
<keyword evidence="3" id="KW-1003">Cell membrane</keyword>
<dbReference type="CDD" id="cd13127">
    <property type="entry name" value="MATE_tuaB_like"/>
    <property type="match status" value="1"/>
</dbReference>
<keyword evidence="9" id="KW-1185">Reference proteome</keyword>
<evidence type="ECO:0000256" key="1">
    <source>
        <dbReference type="ARBA" id="ARBA00004651"/>
    </source>
</evidence>
<feature type="transmembrane region" description="Helical" evidence="7">
    <location>
        <begin position="173"/>
        <end position="194"/>
    </location>
</feature>
<accession>A0A2M9AAD2</accession>
<feature type="transmembrane region" description="Helical" evidence="7">
    <location>
        <begin position="82"/>
        <end position="105"/>
    </location>
</feature>
<evidence type="ECO:0000256" key="5">
    <source>
        <dbReference type="ARBA" id="ARBA00022989"/>
    </source>
</evidence>
<evidence type="ECO:0000256" key="2">
    <source>
        <dbReference type="ARBA" id="ARBA00007430"/>
    </source>
</evidence>
<reference evidence="8 9" key="1">
    <citation type="submission" date="2017-11" db="EMBL/GenBank/DDBJ databases">
        <title>Animal gut microbial communities from fecal samples from Wisconsin, USA.</title>
        <authorList>
            <person name="Neumann A."/>
        </authorList>
    </citation>
    <scope>NUCLEOTIDE SEQUENCE [LARGE SCALE GENOMIC DNA]</scope>
    <source>
        <strain evidence="8 9">UWS3</strain>
    </source>
</reference>
<dbReference type="GO" id="GO:0005886">
    <property type="term" value="C:plasma membrane"/>
    <property type="evidence" value="ECO:0007669"/>
    <property type="project" value="UniProtKB-SubCell"/>
</dbReference>
<dbReference type="Pfam" id="PF13440">
    <property type="entry name" value="Polysacc_synt_3"/>
    <property type="match status" value="1"/>
</dbReference>
<dbReference type="PANTHER" id="PTHR30250:SF10">
    <property type="entry name" value="LIPOPOLYSACCHARIDE BIOSYNTHESIS PROTEIN WZXC"/>
    <property type="match status" value="1"/>
</dbReference>
<evidence type="ECO:0000313" key="9">
    <source>
        <dbReference type="Proteomes" id="UP000231134"/>
    </source>
</evidence>
<feature type="transmembrane region" description="Helical" evidence="7">
    <location>
        <begin position="449"/>
        <end position="469"/>
    </location>
</feature>
<evidence type="ECO:0000256" key="3">
    <source>
        <dbReference type="ARBA" id="ARBA00022475"/>
    </source>
</evidence>
<dbReference type="PANTHER" id="PTHR30250">
    <property type="entry name" value="PST FAMILY PREDICTED COLANIC ACID TRANSPORTER"/>
    <property type="match status" value="1"/>
</dbReference>
<name>A0A2M9AAD2_9BACT</name>
<feature type="transmembrane region" description="Helical" evidence="7">
    <location>
        <begin position="111"/>
        <end position="135"/>
    </location>
</feature>
<dbReference type="Proteomes" id="UP000231134">
    <property type="component" value="Unassembled WGS sequence"/>
</dbReference>
<feature type="transmembrane region" description="Helical" evidence="7">
    <location>
        <begin position="325"/>
        <end position="348"/>
    </location>
</feature>
<keyword evidence="6 7" id="KW-0472">Membrane</keyword>
<keyword evidence="4 7" id="KW-0812">Transmembrane</keyword>
<proteinExistence type="inferred from homology"/>
<feature type="transmembrane region" description="Helical" evidence="7">
    <location>
        <begin position="369"/>
        <end position="397"/>
    </location>
</feature>
<feature type="transmembrane region" description="Helical" evidence="7">
    <location>
        <begin position="46"/>
        <end position="70"/>
    </location>
</feature>
<feature type="transmembrane region" description="Helical" evidence="7">
    <location>
        <begin position="290"/>
        <end position="313"/>
    </location>
</feature>
<dbReference type="AlphaFoldDB" id="A0A2M9AAD2"/>
<evidence type="ECO:0000256" key="4">
    <source>
        <dbReference type="ARBA" id="ARBA00022692"/>
    </source>
</evidence>
<organism evidence="8 9">
    <name type="scientific">Hallerella succinigenes</name>
    <dbReference type="NCBI Taxonomy" id="1896222"/>
    <lineage>
        <taxon>Bacteria</taxon>
        <taxon>Pseudomonadati</taxon>
        <taxon>Fibrobacterota</taxon>
        <taxon>Fibrobacteria</taxon>
        <taxon>Fibrobacterales</taxon>
        <taxon>Fibrobacteraceae</taxon>
        <taxon>Hallerella</taxon>
    </lineage>
</organism>
<dbReference type="InterPro" id="IPR050833">
    <property type="entry name" value="Poly_Biosynth_Transport"/>
</dbReference>
<dbReference type="RefSeq" id="WP_100426418.1">
    <property type="nucleotide sequence ID" value="NZ_JAXFBG010000043.1"/>
</dbReference>
<gene>
    <name evidence="8" type="ORF">BGX16_2599</name>
</gene>
<comment type="caution">
    <text evidence="8">The sequence shown here is derived from an EMBL/GenBank/DDBJ whole genome shotgun (WGS) entry which is preliminary data.</text>
</comment>
<keyword evidence="5 7" id="KW-1133">Transmembrane helix</keyword>
<evidence type="ECO:0000313" key="8">
    <source>
        <dbReference type="EMBL" id="PJJ42567.1"/>
    </source>
</evidence>
<comment type="similarity">
    <text evidence="2">Belongs to the polysaccharide synthase family.</text>
</comment>